<evidence type="ECO:0000256" key="1">
    <source>
        <dbReference type="SAM" id="Phobius"/>
    </source>
</evidence>
<keyword evidence="1" id="KW-0472">Membrane</keyword>
<proteinExistence type="predicted"/>
<sequence length="94" mass="10115">MKKSFLLSVGVSAILVITAFITGELDLFRNILFGIGLVSLLISGLFSGTFLTGAELRANYHSESKESRNERHQLMGIAGIFAIVPLAAAICFII</sequence>
<dbReference type="Proteomes" id="UP000270219">
    <property type="component" value="Unassembled WGS sequence"/>
</dbReference>
<dbReference type="AlphaFoldDB" id="A0A498D5G6"/>
<dbReference type="RefSeq" id="WP_121522548.1">
    <property type="nucleotide sequence ID" value="NZ_RCHR01000003.1"/>
</dbReference>
<dbReference type="EMBL" id="RCHR01000003">
    <property type="protein sequence ID" value="RLL44958.1"/>
    <property type="molecule type" value="Genomic_DNA"/>
</dbReference>
<keyword evidence="3" id="KW-1185">Reference proteome</keyword>
<accession>A0A498D5G6</accession>
<dbReference type="InterPro" id="IPR035167">
    <property type="entry name" value="DUF5316"/>
</dbReference>
<protein>
    <recommendedName>
        <fullName evidence="4">DUF5316 domain-containing protein</fullName>
    </recommendedName>
</protein>
<name>A0A498D5G6_9BACI</name>
<dbReference type="OrthoDB" id="1927595at2"/>
<comment type="caution">
    <text evidence="2">The sequence shown here is derived from an EMBL/GenBank/DDBJ whole genome shotgun (WGS) entry which is preliminary data.</text>
</comment>
<feature type="transmembrane region" description="Helical" evidence="1">
    <location>
        <begin position="74"/>
        <end position="93"/>
    </location>
</feature>
<evidence type="ECO:0000313" key="2">
    <source>
        <dbReference type="EMBL" id="RLL44958.1"/>
    </source>
</evidence>
<dbReference type="Pfam" id="PF17247">
    <property type="entry name" value="DUF5316"/>
    <property type="match status" value="1"/>
</dbReference>
<feature type="transmembrane region" description="Helical" evidence="1">
    <location>
        <begin position="29"/>
        <end position="53"/>
    </location>
</feature>
<evidence type="ECO:0000313" key="3">
    <source>
        <dbReference type="Proteomes" id="UP000270219"/>
    </source>
</evidence>
<keyword evidence="1" id="KW-1133">Transmembrane helix</keyword>
<reference evidence="2 3" key="1">
    <citation type="submission" date="2018-10" db="EMBL/GenBank/DDBJ databases">
        <title>Oceanobacillus sp. YLB-02 draft genome.</title>
        <authorList>
            <person name="Yu L."/>
        </authorList>
    </citation>
    <scope>NUCLEOTIDE SEQUENCE [LARGE SCALE GENOMIC DNA]</scope>
    <source>
        <strain evidence="2 3">YLB-02</strain>
    </source>
</reference>
<gene>
    <name evidence="2" type="ORF">D8M04_08775</name>
</gene>
<evidence type="ECO:0008006" key="4">
    <source>
        <dbReference type="Google" id="ProtNLM"/>
    </source>
</evidence>
<keyword evidence="1" id="KW-0812">Transmembrane</keyword>
<organism evidence="2 3">
    <name type="scientific">Oceanobacillus piezotolerans</name>
    <dbReference type="NCBI Taxonomy" id="2448030"/>
    <lineage>
        <taxon>Bacteria</taxon>
        <taxon>Bacillati</taxon>
        <taxon>Bacillota</taxon>
        <taxon>Bacilli</taxon>
        <taxon>Bacillales</taxon>
        <taxon>Bacillaceae</taxon>
        <taxon>Oceanobacillus</taxon>
    </lineage>
</organism>